<feature type="compositionally biased region" description="Basic and acidic residues" evidence="2">
    <location>
        <begin position="212"/>
        <end position="228"/>
    </location>
</feature>
<dbReference type="EMBL" id="JAERUA010000022">
    <property type="protein sequence ID" value="KAI1884315.1"/>
    <property type="molecule type" value="Genomic_DNA"/>
</dbReference>
<keyword evidence="1" id="KW-0175">Coiled coil</keyword>
<protein>
    <submittedName>
        <fullName evidence="3">Uncharacterized protein</fullName>
    </submittedName>
</protein>
<evidence type="ECO:0000256" key="2">
    <source>
        <dbReference type="SAM" id="MobiDB-lite"/>
    </source>
</evidence>
<keyword evidence="4" id="KW-1185">Reference proteome</keyword>
<dbReference type="OrthoDB" id="8922241at2759"/>
<dbReference type="Proteomes" id="UP000829720">
    <property type="component" value="Unassembled WGS sequence"/>
</dbReference>
<name>A0A8T3CNK5_9TELE</name>
<dbReference type="AlphaFoldDB" id="A0A8T3CNK5"/>
<evidence type="ECO:0000256" key="1">
    <source>
        <dbReference type="SAM" id="Coils"/>
    </source>
</evidence>
<sequence>MALAVMSTLHLEKRVTSIMEVLAKAAVAEICKIIDEGTAVLRVEMSGSKKENEALKKKLLQLESKLQAAQRAGKRRAEARENSVKIRSVGVQAGNEVRVAESSYNEKEHSTLNIESVFGKEWSIRLWRDGGITAMKEEDCPLQPVSREEVPEPVENQLVLLPVKEELFEEDLGSSDSQRVLPVGKENCLESDTVGGERHFNGDQYSLGEEAVLERRPTTTKGAEDHDAQPAYTESQEECHAIPPTVGGTEEPSHFYLAPKYS</sequence>
<organism evidence="3 4">
    <name type="scientific">Albula goreensis</name>
    <dbReference type="NCBI Taxonomy" id="1534307"/>
    <lineage>
        <taxon>Eukaryota</taxon>
        <taxon>Metazoa</taxon>
        <taxon>Chordata</taxon>
        <taxon>Craniata</taxon>
        <taxon>Vertebrata</taxon>
        <taxon>Euteleostomi</taxon>
        <taxon>Actinopterygii</taxon>
        <taxon>Neopterygii</taxon>
        <taxon>Teleostei</taxon>
        <taxon>Albuliformes</taxon>
        <taxon>Albulidae</taxon>
        <taxon>Albula</taxon>
    </lineage>
</organism>
<evidence type="ECO:0000313" key="3">
    <source>
        <dbReference type="EMBL" id="KAI1884315.1"/>
    </source>
</evidence>
<feature type="coiled-coil region" evidence="1">
    <location>
        <begin position="45"/>
        <end position="72"/>
    </location>
</feature>
<comment type="caution">
    <text evidence="3">The sequence shown here is derived from an EMBL/GenBank/DDBJ whole genome shotgun (WGS) entry which is preliminary data.</text>
</comment>
<gene>
    <name evidence="3" type="ORF">AGOR_G00225160</name>
</gene>
<proteinExistence type="predicted"/>
<feature type="region of interest" description="Disordered" evidence="2">
    <location>
        <begin position="192"/>
        <end position="262"/>
    </location>
</feature>
<accession>A0A8T3CNK5</accession>
<reference evidence="3" key="1">
    <citation type="submission" date="2021-01" db="EMBL/GenBank/DDBJ databases">
        <authorList>
            <person name="Zahm M."/>
            <person name="Roques C."/>
            <person name="Cabau C."/>
            <person name="Klopp C."/>
            <person name="Donnadieu C."/>
            <person name="Jouanno E."/>
            <person name="Lampietro C."/>
            <person name="Louis A."/>
            <person name="Herpin A."/>
            <person name="Echchiki A."/>
            <person name="Berthelot C."/>
            <person name="Parey E."/>
            <person name="Roest-Crollius H."/>
            <person name="Braasch I."/>
            <person name="Postlethwait J."/>
            <person name="Bobe J."/>
            <person name="Montfort J."/>
            <person name="Bouchez O."/>
            <person name="Begum T."/>
            <person name="Mejri S."/>
            <person name="Adams A."/>
            <person name="Chen W.-J."/>
            <person name="Guiguen Y."/>
        </authorList>
    </citation>
    <scope>NUCLEOTIDE SEQUENCE</scope>
    <source>
        <tissue evidence="3">Blood</tissue>
    </source>
</reference>
<evidence type="ECO:0000313" key="4">
    <source>
        <dbReference type="Proteomes" id="UP000829720"/>
    </source>
</evidence>